<sequence>MGSGIAYFESIHGSTPCIAGQNKANPSAMLYTTALLLDHLGFQDAARQLSESVDQVICAGKTITYDLGGLASTSQLVQAVVNALVNPASICWAAIITVGDELLSGQYFNTNLQDLSQNLEKRNIQVTRHIVCADQLQQICETVIACLGQEDLIIISGGLGPTSDDKTRDTVAKAVGKPLVYYEDVWQTIKAQLERLGIASDSKNAHQALFPKTVKVLYNPTGTALGFYFSCGESTFVVLPGPSMQALALLENYLEHGDKKYSSVSRARYAWTLIGIDESTIVHWGWIAILKMSHMNGIFYGKALMCLCNWLVSQQRFWQSV</sequence>
<proteinExistence type="predicted"/>
<dbReference type="SUPFAM" id="SSF53659">
    <property type="entry name" value="Isocitrate/Isopropylmalate dehydrogenase-like"/>
    <property type="match status" value="1"/>
</dbReference>
<dbReference type="SMART" id="SM00852">
    <property type="entry name" value="MoCF_biosynth"/>
    <property type="match status" value="1"/>
</dbReference>
<dbReference type="Gene3D" id="3.40.718.10">
    <property type="entry name" value="Isopropylmalate Dehydrogenase"/>
    <property type="match status" value="1"/>
</dbReference>
<dbReference type="SUPFAM" id="SSF53218">
    <property type="entry name" value="Molybdenum cofactor biosynthesis proteins"/>
    <property type="match status" value="1"/>
</dbReference>
<evidence type="ECO:0000313" key="3">
    <source>
        <dbReference type="Proteomes" id="UP001501525"/>
    </source>
</evidence>
<evidence type="ECO:0000313" key="2">
    <source>
        <dbReference type="EMBL" id="GAA5097858.1"/>
    </source>
</evidence>
<dbReference type="InterPro" id="IPR036425">
    <property type="entry name" value="MoaB/Mog-like_dom_sf"/>
</dbReference>
<accession>A0ABP9MKG0</accession>
<dbReference type="InterPro" id="IPR024084">
    <property type="entry name" value="IsoPropMal-DH-like_dom"/>
</dbReference>
<dbReference type="Pfam" id="PF00180">
    <property type="entry name" value="Iso_dh"/>
    <property type="match status" value="1"/>
</dbReference>
<dbReference type="Pfam" id="PF00994">
    <property type="entry name" value="MoCF_biosynth"/>
    <property type="match status" value="1"/>
</dbReference>
<dbReference type="EMBL" id="BAABIY010000014">
    <property type="protein sequence ID" value="GAA5097858.1"/>
    <property type="molecule type" value="Genomic_DNA"/>
</dbReference>
<reference evidence="3" key="1">
    <citation type="journal article" date="2019" name="Int. J. Syst. Evol. Microbiol.">
        <title>The Global Catalogue of Microorganisms (GCM) 10K type strain sequencing project: providing services to taxonomists for standard genome sequencing and annotation.</title>
        <authorList>
            <consortium name="The Broad Institute Genomics Platform"/>
            <consortium name="The Broad Institute Genome Sequencing Center for Infectious Disease"/>
            <person name="Wu L."/>
            <person name="Ma J."/>
        </authorList>
    </citation>
    <scope>NUCLEOTIDE SEQUENCE [LARGE SCALE GENOMIC DNA]</scope>
    <source>
        <strain evidence="3">JCM 17706</strain>
    </source>
</reference>
<comment type="caution">
    <text evidence="2">The sequence shown here is derived from an EMBL/GenBank/DDBJ whole genome shotgun (WGS) entry which is preliminary data.</text>
</comment>
<dbReference type="InterPro" id="IPR050101">
    <property type="entry name" value="CinA"/>
</dbReference>
<gene>
    <name evidence="2" type="ORF">GCM10023260_08090</name>
</gene>
<feature type="domain" description="MoaB/Mog" evidence="1">
    <location>
        <begin position="94"/>
        <end position="260"/>
    </location>
</feature>
<dbReference type="Gene3D" id="3.40.980.10">
    <property type="entry name" value="MoaB/Mog-like domain"/>
    <property type="match status" value="1"/>
</dbReference>
<keyword evidence="3" id="KW-1185">Reference proteome</keyword>
<protein>
    <recommendedName>
        <fullName evidence="1">MoaB/Mog domain-containing protein</fullName>
    </recommendedName>
</protein>
<dbReference type="PANTHER" id="PTHR13939:SF0">
    <property type="entry name" value="NMN AMIDOHYDROLASE-LIKE PROTEIN YFAY"/>
    <property type="match status" value="1"/>
</dbReference>
<organism evidence="2 3">
    <name type="scientific">Bartonella acomydis</name>
    <dbReference type="NCBI Taxonomy" id="686234"/>
    <lineage>
        <taxon>Bacteria</taxon>
        <taxon>Pseudomonadati</taxon>
        <taxon>Pseudomonadota</taxon>
        <taxon>Alphaproteobacteria</taxon>
        <taxon>Hyphomicrobiales</taxon>
        <taxon>Bartonellaceae</taxon>
        <taxon>Bartonella</taxon>
    </lineage>
</organism>
<evidence type="ECO:0000259" key="1">
    <source>
        <dbReference type="SMART" id="SM00852"/>
    </source>
</evidence>
<dbReference type="CDD" id="cd00885">
    <property type="entry name" value="cinA"/>
    <property type="match status" value="1"/>
</dbReference>
<dbReference type="Proteomes" id="UP001501525">
    <property type="component" value="Unassembled WGS sequence"/>
</dbReference>
<dbReference type="PANTHER" id="PTHR13939">
    <property type="entry name" value="NICOTINAMIDE-NUCLEOTIDE AMIDOHYDROLASE PNCC"/>
    <property type="match status" value="1"/>
</dbReference>
<dbReference type="InterPro" id="IPR001453">
    <property type="entry name" value="MoaB/Mog_dom"/>
</dbReference>
<name>A0ABP9MKG0_9HYPH</name>